<dbReference type="Proteomes" id="UP000060345">
    <property type="component" value="Chromosome 2"/>
</dbReference>
<dbReference type="SUPFAM" id="SSF55729">
    <property type="entry name" value="Acyl-CoA N-acyltransferases (Nat)"/>
    <property type="match status" value="1"/>
</dbReference>
<dbReference type="OrthoDB" id="893030at2"/>
<name>A0A0K1NMS5_9BACT</name>
<evidence type="ECO:0000313" key="3">
    <source>
        <dbReference type="EMBL" id="QUB85978.1"/>
    </source>
</evidence>
<feature type="domain" description="N-acetyltransferase" evidence="1">
    <location>
        <begin position="9"/>
        <end position="173"/>
    </location>
</feature>
<protein>
    <submittedName>
        <fullName evidence="2 3">Acetyltransferase</fullName>
    </submittedName>
</protein>
<evidence type="ECO:0000313" key="5">
    <source>
        <dbReference type="Proteomes" id="UP000682005"/>
    </source>
</evidence>
<dbReference type="STRING" id="1236517.ADJ77_11295"/>
<dbReference type="EMBL" id="CP072369">
    <property type="protein sequence ID" value="QUB85978.1"/>
    <property type="molecule type" value="Genomic_DNA"/>
</dbReference>
<dbReference type="RefSeq" id="WP_025078666.1">
    <property type="nucleotide sequence ID" value="NZ_BAKO01000021.1"/>
</dbReference>
<dbReference type="AlphaFoldDB" id="A0A0K1NMS5"/>
<dbReference type="EMBL" id="CP012075">
    <property type="protein sequence ID" value="AKU70345.1"/>
    <property type="molecule type" value="Genomic_DNA"/>
</dbReference>
<keyword evidence="5" id="KW-1185">Reference proteome</keyword>
<dbReference type="Proteomes" id="UP000682005">
    <property type="component" value="Chromosome 2"/>
</dbReference>
<dbReference type="Pfam" id="PF13302">
    <property type="entry name" value="Acetyltransf_3"/>
    <property type="match status" value="1"/>
</dbReference>
<proteinExistence type="predicted"/>
<evidence type="ECO:0000259" key="1">
    <source>
        <dbReference type="PROSITE" id="PS51186"/>
    </source>
</evidence>
<dbReference type="PROSITE" id="PS51186">
    <property type="entry name" value="GNAT"/>
    <property type="match status" value="1"/>
</dbReference>
<dbReference type="Gene3D" id="3.40.630.30">
    <property type="match status" value="1"/>
</dbReference>
<dbReference type="eggNOG" id="COG1670">
    <property type="taxonomic scope" value="Bacteria"/>
</dbReference>
<dbReference type="PANTHER" id="PTHR43415:SF3">
    <property type="entry name" value="GNAT-FAMILY ACETYLTRANSFERASE"/>
    <property type="match status" value="1"/>
</dbReference>
<reference evidence="3 5" key="2">
    <citation type="submission" date="2021-03" db="EMBL/GenBank/DDBJ databases">
        <title>Human Oral Microbial Genomes.</title>
        <authorList>
            <person name="Johnston C.D."/>
            <person name="Chen T."/>
            <person name="Dewhirst F.E."/>
        </authorList>
    </citation>
    <scope>NUCLEOTIDE SEQUENCE [LARGE SCALE GENOMIC DNA]</scope>
    <source>
        <strain evidence="3 5">W1435</strain>
    </source>
</reference>
<dbReference type="PANTHER" id="PTHR43415">
    <property type="entry name" value="SPERMIDINE N(1)-ACETYLTRANSFERASE"/>
    <property type="match status" value="1"/>
</dbReference>
<accession>A0A0K1NMS5</accession>
<dbReference type="GO" id="GO:0016747">
    <property type="term" value="F:acyltransferase activity, transferring groups other than amino-acyl groups"/>
    <property type="evidence" value="ECO:0007669"/>
    <property type="project" value="InterPro"/>
</dbReference>
<evidence type="ECO:0000313" key="2">
    <source>
        <dbReference type="EMBL" id="AKU70345.1"/>
    </source>
</evidence>
<dbReference type="KEGG" id="pfus:ADJ77_11295"/>
<evidence type="ECO:0000313" key="4">
    <source>
        <dbReference type="Proteomes" id="UP000060345"/>
    </source>
</evidence>
<dbReference type="InterPro" id="IPR000182">
    <property type="entry name" value="GNAT_dom"/>
</dbReference>
<sequence>MEKKTDVQVMLRAMEPEDLDVLYQIENDRSLWNIGSTNVPYSRYALHNYIADAKNDIYIDDQLRLMIENEAQEAVGVIDLVGFDPKNQRAELGIIIMRRFRRQGYAHAAISKLIDYTRNVLHLRQIYAVVDVGNAVSYHCLSSLGFSDGSILKEWLYCDGEYKDARIMQLFIEKG</sequence>
<keyword evidence="2" id="KW-0808">Transferase</keyword>
<organism evidence="2 4">
    <name type="scientific">Prevotella fusca JCM 17724</name>
    <dbReference type="NCBI Taxonomy" id="1236517"/>
    <lineage>
        <taxon>Bacteria</taxon>
        <taxon>Pseudomonadati</taxon>
        <taxon>Bacteroidota</taxon>
        <taxon>Bacteroidia</taxon>
        <taxon>Bacteroidales</taxon>
        <taxon>Prevotellaceae</taxon>
        <taxon>Prevotella</taxon>
    </lineage>
</organism>
<reference evidence="2 4" key="1">
    <citation type="submission" date="2015-07" db="EMBL/GenBank/DDBJ databases">
        <authorList>
            <person name="Noorani M."/>
        </authorList>
    </citation>
    <scope>NUCLEOTIDE SEQUENCE [LARGE SCALE GENOMIC DNA]</scope>
    <source>
        <strain evidence="2 4">W1435</strain>
    </source>
</reference>
<gene>
    <name evidence="2" type="ORF">ADJ77_11295</name>
    <name evidence="3" type="ORF">J5A51_01560</name>
</gene>
<dbReference type="InterPro" id="IPR016181">
    <property type="entry name" value="Acyl_CoA_acyltransferase"/>
</dbReference>